<reference evidence="10 11" key="1">
    <citation type="submission" date="2023-02" db="EMBL/GenBank/DDBJ databases">
        <title>LHISI_Scaffold_Assembly.</title>
        <authorList>
            <person name="Stuart O.P."/>
            <person name="Cleave R."/>
            <person name="Magrath M.J.L."/>
            <person name="Mikheyev A.S."/>
        </authorList>
    </citation>
    <scope>NUCLEOTIDE SEQUENCE [LARGE SCALE GENOMIC DNA]</scope>
    <source>
        <strain evidence="10">Daus_M_001</strain>
        <tissue evidence="10">Leg muscle</tissue>
    </source>
</reference>
<keyword evidence="7" id="KW-0695">RNA-directed DNA polymerase</keyword>
<keyword evidence="4" id="KW-0378">Hydrolase</keyword>
<dbReference type="InterPro" id="IPR039537">
    <property type="entry name" value="Retrotran_Ty1/copia-like"/>
</dbReference>
<dbReference type="InterPro" id="IPR012337">
    <property type="entry name" value="RNaseH-like_sf"/>
</dbReference>
<evidence type="ECO:0000256" key="5">
    <source>
        <dbReference type="ARBA" id="ARBA00022842"/>
    </source>
</evidence>
<keyword evidence="9" id="KW-0233">DNA recombination</keyword>
<dbReference type="PANTHER" id="PTHR42648:SF11">
    <property type="entry name" value="TRANSPOSON TY4-P GAG-POL POLYPROTEIN"/>
    <property type="match status" value="1"/>
</dbReference>
<evidence type="ECO:0000313" key="10">
    <source>
        <dbReference type="EMBL" id="KAJ8885700.1"/>
    </source>
</evidence>
<keyword evidence="2" id="KW-0479">Metal-binding</keyword>
<keyword evidence="5" id="KW-0460">Magnesium</keyword>
<keyword evidence="6" id="KW-0229">DNA integration</keyword>
<dbReference type="PANTHER" id="PTHR42648">
    <property type="entry name" value="TRANSPOSASE, PUTATIVE-RELATED"/>
    <property type="match status" value="1"/>
</dbReference>
<evidence type="ECO:0000256" key="2">
    <source>
        <dbReference type="ARBA" id="ARBA00022723"/>
    </source>
</evidence>
<proteinExistence type="predicted"/>
<dbReference type="SUPFAM" id="SSF53098">
    <property type="entry name" value="Ribonuclease H-like"/>
    <property type="match status" value="1"/>
</dbReference>
<name>A0ABQ9HND8_9NEOP</name>
<evidence type="ECO:0000313" key="11">
    <source>
        <dbReference type="Proteomes" id="UP001159363"/>
    </source>
</evidence>
<sequence>MDSGATNNMINKKYEEHLVNTMDVYFSISVAKRGDRLQAHKSGTLKLTSITIKDVLSYNLEFNLLSVKKIESHSFKVFDNTEIKSLNKNSEVVTGNLIGNLDMIKFQIYISTAVMIKWKKLISYKPEIPEKIEEYEAMVTAKFGTRISHIRCDNGGEQFIEFCKSEGIHIEYTITRNPELNGLSEHFNRTLLDLVRCMLLDSKAEKKFWAEAVCAATY</sequence>
<evidence type="ECO:0000256" key="8">
    <source>
        <dbReference type="ARBA" id="ARBA00022932"/>
    </source>
</evidence>
<evidence type="ECO:0000256" key="1">
    <source>
        <dbReference type="ARBA" id="ARBA00022722"/>
    </source>
</evidence>
<evidence type="ECO:0000256" key="7">
    <source>
        <dbReference type="ARBA" id="ARBA00022918"/>
    </source>
</evidence>
<keyword evidence="1" id="KW-0540">Nuclease</keyword>
<dbReference type="Proteomes" id="UP001159363">
    <property type="component" value="Chromosome X"/>
</dbReference>
<evidence type="ECO:0000256" key="6">
    <source>
        <dbReference type="ARBA" id="ARBA00022908"/>
    </source>
</evidence>
<accession>A0ABQ9HND8</accession>
<comment type="caution">
    <text evidence="10">The sequence shown here is derived from an EMBL/GenBank/DDBJ whole genome shotgun (WGS) entry which is preliminary data.</text>
</comment>
<organism evidence="10 11">
    <name type="scientific">Dryococelus australis</name>
    <dbReference type="NCBI Taxonomy" id="614101"/>
    <lineage>
        <taxon>Eukaryota</taxon>
        <taxon>Metazoa</taxon>
        <taxon>Ecdysozoa</taxon>
        <taxon>Arthropoda</taxon>
        <taxon>Hexapoda</taxon>
        <taxon>Insecta</taxon>
        <taxon>Pterygota</taxon>
        <taxon>Neoptera</taxon>
        <taxon>Polyneoptera</taxon>
        <taxon>Phasmatodea</taxon>
        <taxon>Verophasmatodea</taxon>
        <taxon>Anareolatae</taxon>
        <taxon>Phasmatidae</taxon>
        <taxon>Eurycanthinae</taxon>
        <taxon>Dryococelus</taxon>
    </lineage>
</organism>
<evidence type="ECO:0000256" key="3">
    <source>
        <dbReference type="ARBA" id="ARBA00022759"/>
    </source>
</evidence>
<dbReference type="Gene3D" id="3.30.420.10">
    <property type="entry name" value="Ribonuclease H-like superfamily/Ribonuclease H"/>
    <property type="match status" value="1"/>
</dbReference>
<gene>
    <name evidence="10" type="ORF">PR048_011898</name>
</gene>
<keyword evidence="11" id="KW-1185">Reference proteome</keyword>
<keyword evidence="8" id="KW-0239">DNA-directed DNA polymerase</keyword>
<evidence type="ECO:0000256" key="9">
    <source>
        <dbReference type="ARBA" id="ARBA00023172"/>
    </source>
</evidence>
<protein>
    <submittedName>
        <fullName evidence="10">Uncharacterized protein</fullName>
    </submittedName>
</protein>
<dbReference type="EMBL" id="JARBHB010000004">
    <property type="protein sequence ID" value="KAJ8885700.1"/>
    <property type="molecule type" value="Genomic_DNA"/>
</dbReference>
<dbReference type="InterPro" id="IPR036397">
    <property type="entry name" value="RNaseH_sf"/>
</dbReference>
<evidence type="ECO:0000256" key="4">
    <source>
        <dbReference type="ARBA" id="ARBA00022801"/>
    </source>
</evidence>
<keyword evidence="3" id="KW-0255">Endonuclease</keyword>
<keyword evidence="8" id="KW-0548">Nucleotidyltransferase</keyword>
<keyword evidence="8" id="KW-0808">Transferase</keyword>